<evidence type="ECO:0000313" key="2">
    <source>
        <dbReference type="EMBL" id="ESL05993.1"/>
    </source>
</evidence>
<dbReference type="EMBL" id="AUPL01006340">
    <property type="protein sequence ID" value="ESL05993.1"/>
    <property type="molecule type" value="Genomic_DNA"/>
</dbReference>
<dbReference type="Proteomes" id="UP000031737">
    <property type="component" value="Unassembled WGS sequence"/>
</dbReference>
<accession>A0A061IST3</accession>
<proteinExistence type="predicted"/>
<dbReference type="AlphaFoldDB" id="A0A061IST3"/>
<reference evidence="2 3" key="1">
    <citation type="submission" date="2013-07" db="EMBL/GenBank/DDBJ databases">
        <authorList>
            <person name="Stoco P.H."/>
            <person name="Wagner G."/>
            <person name="Gerber A."/>
            <person name="Zaha A."/>
            <person name="Thompson C."/>
            <person name="Bartholomeu D.C."/>
            <person name="Luckemeyer D.D."/>
            <person name="Bahia D."/>
            <person name="Loreto E."/>
            <person name="Prestes E.B."/>
            <person name="Lima F.M."/>
            <person name="Rodrigues-Luiz G."/>
            <person name="Vallejo G.A."/>
            <person name="Filho J.F."/>
            <person name="Monteiro K.M."/>
            <person name="Tyler K.M."/>
            <person name="de Almeida L.G."/>
            <person name="Ortiz M.F."/>
            <person name="Siervo M.A."/>
            <person name="de Moraes M.H."/>
            <person name="Cunha O.L."/>
            <person name="Mendonca-Neto R."/>
            <person name="Silva R."/>
            <person name="Teixeira S.M."/>
            <person name="Murta S.M."/>
            <person name="Sincero T.C."/>
            <person name="Mendes T.A."/>
            <person name="Urmenyi T.P."/>
            <person name="Silva V.G."/>
            <person name="da Rocha W.D."/>
            <person name="Andersson B."/>
            <person name="Romanha A.J."/>
            <person name="Steindel M."/>
            <person name="de Vasconcelos A.T."/>
            <person name="Grisard E.C."/>
        </authorList>
    </citation>
    <scope>NUCLEOTIDE SEQUENCE [LARGE SCALE GENOMIC DNA]</scope>
    <source>
        <strain evidence="2 3">SC58</strain>
    </source>
</reference>
<dbReference type="OrthoDB" id="249091at2759"/>
<feature type="region of interest" description="Disordered" evidence="1">
    <location>
        <begin position="211"/>
        <end position="240"/>
    </location>
</feature>
<keyword evidence="3" id="KW-1185">Reference proteome</keyword>
<dbReference type="VEuPathDB" id="TriTrypDB:TRSC58_06340"/>
<evidence type="ECO:0000313" key="3">
    <source>
        <dbReference type="Proteomes" id="UP000031737"/>
    </source>
</evidence>
<evidence type="ECO:0000256" key="1">
    <source>
        <dbReference type="SAM" id="MobiDB-lite"/>
    </source>
</evidence>
<feature type="compositionally biased region" description="Basic and acidic residues" evidence="1">
    <location>
        <begin position="218"/>
        <end position="232"/>
    </location>
</feature>
<feature type="region of interest" description="Disordered" evidence="1">
    <location>
        <begin position="132"/>
        <end position="157"/>
    </location>
</feature>
<feature type="compositionally biased region" description="Basic and acidic residues" evidence="1">
    <location>
        <begin position="148"/>
        <end position="157"/>
    </location>
</feature>
<protein>
    <submittedName>
        <fullName evidence="2">Uncharacterized protein</fullName>
    </submittedName>
</protein>
<gene>
    <name evidence="2" type="ORF">TRSC58_06340</name>
</gene>
<comment type="caution">
    <text evidence="2">The sequence shown here is derived from an EMBL/GenBank/DDBJ whole genome shotgun (WGS) entry which is preliminary data.</text>
</comment>
<name>A0A061IST3_TRYRA</name>
<organism evidence="2 3">
    <name type="scientific">Trypanosoma rangeli SC58</name>
    <dbReference type="NCBI Taxonomy" id="429131"/>
    <lineage>
        <taxon>Eukaryota</taxon>
        <taxon>Discoba</taxon>
        <taxon>Euglenozoa</taxon>
        <taxon>Kinetoplastea</taxon>
        <taxon>Metakinetoplastina</taxon>
        <taxon>Trypanosomatida</taxon>
        <taxon>Trypanosomatidae</taxon>
        <taxon>Trypanosoma</taxon>
        <taxon>Herpetosoma</taxon>
    </lineage>
</organism>
<sequence length="279" mass="31367">MRSCVCFWSSMSSHQAESDREQRASVRMADICDAALLESRRAARSSELDVLRKELATTTKKAQVLQKTLLRSVDENRKLRRAMHAQMKQWVVDLPRIFQDTLADRDSNTSAVAEEKLRRWEMLLENTVGRMMRPVSGDGHVEEEQEREQEHKEESTCVERGGRFGLQTCQMKNVTRTSHANCACVHMPDGRGPGSRCNGSCYQVQREANELLNGEASGPDRKPSKRDMRGEAKSPPGSDINLQVTQLLQLAYRLFLCESAFANGGEDDDGHSVSAGRHT</sequence>